<dbReference type="CDD" id="cd02152">
    <property type="entry name" value="OAT"/>
    <property type="match status" value="1"/>
</dbReference>
<evidence type="ECO:0000256" key="9">
    <source>
        <dbReference type="ARBA" id="ARBA00023315"/>
    </source>
</evidence>
<keyword evidence="8 13" id="KW-0511">Multifunctional enzyme</keyword>
<dbReference type="GO" id="GO:0006526">
    <property type="term" value="P:L-arginine biosynthetic process"/>
    <property type="evidence" value="ECO:0007669"/>
    <property type="project" value="UniProtKB-UniRule"/>
</dbReference>
<keyword evidence="13" id="KW-0496">Mitochondrion</keyword>
<evidence type="ECO:0000256" key="4">
    <source>
        <dbReference type="ARBA" id="ARBA00022571"/>
    </source>
</evidence>
<dbReference type="PANTHER" id="PTHR23100">
    <property type="entry name" value="ARGININE BIOSYNTHESIS BIFUNCTIONAL PROTEIN ARGJ"/>
    <property type="match status" value="1"/>
</dbReference>
<dbReference type="GO" id="GO:0006592">
    <property type="term" value="P:ornithine biosynthetic process"/>
    <property type="evidence" value="ECO:0007669"/>
    <property type="project" value="TreeGrafter"/>
</dbReference>
<feature type="binding site" evidence="13">
    <location>
        <position position="199"/>
    </location>
    <ligand>
        <name>substrate</name>
    </ligand>
</feature>
<dbReference type="PANTHER" id="PTHR23100:SF0">
    <property type="entry name" value="ARGININE BIOSYNTHESIS BIFUNCTIONAL PROTEIN ARGJ, MITOCHONDRIAL"/>
    <property type="match status" value="1"/>
</dbReference>
<keyword evidence="4 13" id="KW-0055">Arginine biosynthesis</keyword>
<dbReference type="Gene3D" id="3.10.20.340">
    <property type="entry name" value="ArgJ beta chain, C-terminal domain"/>
    <property type="match status" value="1"/>
</dbReference>
<keyword evidence="9 13" id="KW-0012">Acyltransferase</keyword>
<dbReference type="GO" id="GO:0005759">
    <property type="term" value="C:mitochondrial matrix"/>
    <property type="evidence" value="ECO:0007669"/>
    <property type="project" value="UniProtKB-SubCell"/>
</dbReference>
<comment type="subunit">
    <text evidence="3">Heterotetramer of two alpha and two beta chains.</text>
</comment>
<evidence type="ECO:0000256" key="6">
    <source>
        <dbReference type="ARBA" id="ARBA00022679"/>
    </source>
</evidence>
<gene>
    <name evidence="14" type="ORF">RB653_005233</name>
</gene>
<feature type="binding site" evidence="13">
    <location>
        <position position="442"/>
    </location>
    <ligand>
        <name>substrate</name>
    </ligand>
</feature>
<dbReference type="NCBIfam" id="NF003802">
    <property type="entry name" value="PRK05388.1"/>
    <property type="match status" value="1"/>
</dbReference>
<evidence type="ECO:0000256" key="10">
    <source>
        <dbReference type="ARBA" id="ARBA00048372"/>
    </source>
</evidence>
<dbReference type="AlphaFoldDB" id="A0AAN7UC63"/>
<accession>A0AAN7UC63</accession>
<feature type="active site" description="Nucleophile" evidence="13">
    <location>
        <position position="210"/>
    </location>
</feature>
<comment type="PTM">
    <text evidence="13">The alpha and beta chains are autoproteolytically processed from a single precursor protein within the mitochondrion.</text>
</comment>
<sequence length="442" mass="47549">MFSNIVNKKIVLNSTTTSFFRYYSTIKNTTTSPKGFKTGTYACGLKKSGAADICLIHSEKECNVAAVFTENKVKAAPVLLSKSLIEKHKNTGFQSLIINSGGANACTGPEGEKNAQTMSLLSSKLVNAKQQSLVMSTGIIGQQLDMKKVELGITKASENLKDDWLSAAKAIMTTDKVPKLVQKQIEIDGKQVNVTGICKGAGMIHPNMATMLCTLCTDADIGEEALKSALKHSIEYSFNSINVDGDMSTNDTVAVFSNGLAGNKRIESTNSKEYLLLEKAMRQCATELAQMIVRDAEGATKFISVVIRGAKTEKDGKVVANSIATSSLVKTAMYGEDANWGRVLAAVGYSGADGVTPSKISMWFASGDGNDIGIGQKNDPSFAMQFLKDGQPTPKDDEKAAKLLSNKDVSIIVDLNSGNQQYTMWTCDLTVDYVKANSHYRT</sequence>
<organism evidence="14 15">
    <name type="scientific">Dictyostelium firmibasis</name>
    <dbReference type="NCBI Taxonomy" id="79012"/>
    <lineage>
        <taxon>Eukaryota</taxon>
        <taxon>Amoebozoa</taxon>
        <taxon>Evosea</taxon>
        <taxon>Eumycetozoa</taxon>
        <taxon>Dictyostelia</taxon>
        <taxon>Dictyosteliales</taxon>
        <taxon>Dictyosteliaceae</taxon>
        <taxon>Dictyostelium</taxon>
    </lineage>
</organism>
<dbReference type="InterPro" id="IPR016117">
    <property type="entry name" value="ArgJ-like_dom_sf"/>
</dbReference>
<feature type="binding site" evidence="13">
    <location>
        <position position="297"/>
    </location>
    <ligand>
        <name>substrate</name>
    </ligand>
</feature>
<keyword evidence="5 13" id="KW-0028">Amino-acid biosynthesis</keyword>
<comment type="catalytic activity">
    <reaction evidence="11 13">
        <text>N(2)-acetyl-L-ornithine + L-glutamate = N-acetyl-L-glutamate + L-ornithine</text>
        <dbReference type="Rhea" id="RHEA:15349"/>
        <dbReference type="ChEBI" id="CHEBI:29985"/>
        <dbReference type="ChEBI" id="CHEBI:44337"/>
        <dbReference type="ChEBI" id="CHEBI:46911"/>
        <dbReference type="ChEBI" id="CHEBI:57805"/>
        <dbReference type="EC" id="2.3.1.35"/>
    </reaction>
</comment>
<feature type="chain" id="PRO_5042653157" description="Arginine biosynthesis bifunctional protein ArgJ beta chain" evidence="13">
    <location>
        <begin position="210"/>
        <end position="442"/>
    </location>
</feature>
<evidence type="ECO:0000256" key="2">
    <source>
        <dbReference type="ARBA" id="ARBA00006774"/>
    </source>
</evidence>
<evidence type="ECO:0000256" key="5">
    <source>
        <dbReference type="ARBA" id="ARBA00022605"/>
    </source>
</evidence>
<evidence type="ECO:0000256" key="13">
    <source>
        <dbReference type="HAMAP-Rule" id="MF_03124"/>
    </source>
</evidence>
<feature type="binding site" evidence="13">
    <location>
        <position position="210"/>
    </location>
    <ligand>
        <name>substrate</name>
    </ligand>
</feature>
<keyword evidence="15" id="KW-1185">Reference proteome</keyword>
<evidence type="ECO:0000256" key="12">
    <source>
        <dbReference type="ARBA" id="ARBA00054976"/>
    </source>
</evidence>
<dbReference type="EC" id="2.3.1.1" evidence="13"/>
<feature type="binding site" evidence="13">
    <location>
        <position position="173"/>
    </location>
    <ligand>
        <name>substrate</name>
    </ligand>
</feature>
<dbReference type="Proteomes" id="UP001344447">
    <property type="component" value="Unassembled WGS sequence"/>
</dbReference>
<comment type="pathway">
    <text evidence="13">Amino-acid biosynthesis; L-arginine biosynthesis; N(2)-acetyl-L-ornithine from L-glutamate: step 1/4.</text>
</comment>
<dbReference type="FunFam" id="3.10.20.340:FF:000001">
    <property type="entry name" value="Arginine biosynthesis bifunctional protein ArgJ, chloroplastic"/>
    <property type="match status" value="1"/>
</dbReference>
<evidence type="ECO:0000256" key="11">
    <source>
        <dbReference type="ARBA" id="ARBA00049439"/>
    </source>
</evidence>
<dbReference type="SUPFAM" id="SSF56266">
    <property type="entry name" value="DmpA/ArgJ-like"/>
    <property type="match status" value="1"/>
</dbReference>
<proteinExistence type="inferred from homology"/>
<comment type="subunit">
    <text evidence="13">Heterodimer of an alpha and a beta chain.</text>
</comment>
<dbReference type="EMBL" id="JAVFKY010000001">
    <property type="protein sequence ID" value="KAK5583635.1"/>
    <property type="molecule type" value="Genomic_DNA"/>
</dbReference>
<dbReference type="InterPro" id="IPR002813">
    <property type="entry name" value="Arg_biosynth_ArgJ"/>
</dbReference>
<comment type="caution">
    <text evidence="14">The sequence shown here is derived from an EMBL/GenBank/DDBJ whole genome shotgun (WGS) entry which is preliminary data.</text>
</comment>
<evidence type="ECO:0000256" key="1">
    <source>
        <dbReference type="ARBA" id="ARBA00004496"/>
    </source>
</evidence>
<feature type="chain" id="PRO_5042653156" description="Arginine biosynthesis bifunctional protein ArgJ alpha chain" evidence="13">
    <location>
        <begin position="1"/>
        <end position="209"/>
    </location>
</feature>
<dbReference type="NCBIfam" id="TIGR00120">
    <property type="entry name" value="ArgJ"/>
    <property type="match status" value="1"/>
</dbReference>
<comment type="subcellular location">
    <subcellularLocation>
        <location evidence="1">Cytoplasm</location>
    </subcellularLocation>
    <subcellularLocation>
        <location evidence="13">Mitochondrion matrix</location>
    </subcellularLocation>
</comment>
<comment type="catalytic activity">
    <reaction evidence="10 13">
        <text>L-glutamate + acetyl-CoA = N-acetyl-L-glutamate + CoA + H(+)</text>
        <dbReference type="Rhea" id="RHEA:24292"/>
        <dbReference type="ChEBI" id="CHEBI:15378"/>
        <dbReference type="ChEBI" id="CHEBI:29985"/>
        <dbReference type="ChEBI" id="CHEBI:44337"/>
        <dbReference type="ChEBI" id="CHEBI:57287"/>
        <dbReference type="ChEBI" id="CHEBI:57288"/>
        <dbReference type="EC" id="2.3.1.1"/>
    </reaction>
</comment>
<feature type="site" description="Involved in the stabilization of negative charge on the oxyanion by the formation of the oxyanion hole" evidence="13">
    <location>
        <position position="137"/>
    </location>
</feature>
<dbReference type="GO" id="GO:0004042">
    <property type="term" value="F:L-glutamate N-acetyltransferase activity"/>
    <property type="evidence" value="ECO:0007669"/>
    <property type="project" value="UniProtKB-UniRule"/>
</dbReference>
<dbReference type="Pfam" id="PF01960">
    <property type="entry name" value="ArgJ"/>
    <property type="match status" value="1"/>
</dbReference>
<feature type="site" description="Involved in the stabilization of negative charge on the oxyanion by the formation of the oxyanion hole" evidence="13">
    <location>
        <position position="138"/>
    </location>
</feature>
<comment type="pathway">
    <text evidence="13">Amino-acid biosynthesis; L-arginine biosynthesis; L-ornithine and N-acetyl-L-glutamate from L-glutamate and N(2)-acetyl-L-ornithine (cyclic): step 1/1.</text>
</comment>
<dbReference type="FunFam" id="3.30.2330.10:FF:000001">
    <property type="entry name" value="Arginine biosynthesis bifunctional protein ArgJ, mitochondrial"/>
    <property type="match status" value="1"/>
</dbReference>
<comment type="function">
    <text evidence="13">Catalyzes two activities which are involved in the cyclic version of arginine biosynthesis: the synthesis of acetylglutamate from glutamate and acetyl-CoA, and of ornithine by transacetylation between acetylornithine and glutamate.</text>
</comment>
<dbReference type="Gene3D" id="3.60.70.12">
    <property type="entry name" value="L-amino peptidase D-ALA esterase/amidase"/>
    <property type="match status" value="1"/>
</dbReference>
<dbReference type="EC" id="2.3.1.35" evidence="13"/>
<feature type="site" description="Cleavage; by autolysis" evidence="13">
    <location>
        <begin position="209"/>
        <end position="210"/>
    </location>
</feature>
<feature type="binding site" evidence="13">
    <location>
        <position position="437"/>
    </location>
    <ligand>
        <name>substrate</name>
    </ligand>
</feature>
<keyword evidence="7 13" id="KW-0068">Autocatalytic cleavage</keyword>
<dbReference type="GO" id="GO:0004358">
    <property type="term" value="F:L-glutamate N-acetyltransferase activity, acting on acetyl-L-ornithine as donor"/>
    <property type="evidence" value="ECO:0007669"/>
    <property type="project" value="UniProtKB-UniRule"/>
</dbReference>
<dbReference type="HAMAP" id="MF_01106">
    <property type="entry name" value="ArgJ"/>
    <property type="match status" value="1"/>
</dbReference>
<protein>
    <recommendedName>
        <fullName evidence="13">Arginine biosynthesis bifunctional protein ArgJ, mitochondrial</fullName>
    </recommendedName>
    <domain>
        <recommendedName>
            <fullName evidence="13">Glutamate N-acetyltransferase</fullName>
            <shortName evidence="13">GAT</shortName>
            <ecNumber evidence="13">2.3.1.35</ecNumber>
        </recommendedName>
        <alternativeName>
            <fullName evidence="13">Ornithine acetyltransferase</fullName>
            <shortName evidence="13">OATase</shortName>
        </alternativeName>
        <alternativeName>
            <fullName evidence="13">Ornithine transacetylase</fullName>
        </alternativeName>
    </domain>
    <domain>
        <recommendedName>
            <fullName evidence="13">Amino-acid acetyltransferase</fullName>
            <ecNumber evidence="13">2.3.1.1</ecNumber>
        </recommendedName>
        <alternativeName>
            <fullName evidence="13">N-acetylglutamate synthase</fullName>
            <shortName evidence="13">AGS</shortName>
        </alternativeName>
    </domain>
    <component>
        <recommendedName>
            <fullName evidence="13">Arginine biosynthesis bifunctional protein ArgJ alpha chain</fullName>
        </recommendedName>
    </component>
    <component>
        <recommendedName>
            <fullName evidence="13">Arginine biosynthesis bifunctional protein ArgJ beta chain</fullName>
        </recommendedName>
    </component>
</protein>
<name>A0AAN7UC63_9MYCE</name>
<evidence type="ECO:0000313" key="15">
    <source>
        <dbReference type="Proteomes" id="UP001344447"/>
    </source>
</evidence>
<evidence type="ECO:0000256" key="8">
    <source>
        <dbReference type="ARBA" id="ARBA00023268"/>
    </source>
</evidence>
<keyword evidence="6 13" id="KW-0808">Transferase</keyword>
<reference evidence="14 15" key="1">
    <citation type="submission" date="2023-11" db="EMBL/GenBank/DDBJ databases">
        <title>Dfirmibasis_genome.</title>
        <authorList>
            <person name="Edelbroek B."/>
            <person name="Kjellin J."/>
            <person name="Jerlstrom-Hultqvist J."/>
            <person name="Soderbom F."/>
        </authorList>
    </citation>
    <scope>NUCLEOTIDE SEQUENCE [LARGE SCALE GENOMIC DNA]</scope>
    <source>
        <strain evidence="14 15">TNS-C-14</strain>
    </source>
</reference>
<comment type="function">
    <text evidence="12">Catalyzes two activities which are involved in the cyclic version of arginine biosynthesis: the synthesis of N-acetylglutamate from glutamate and acetyl-CoA as the acetyl donor, and of ornithine by transacetylation between N(2)-acetylornithine and glutamate.</text>
</comment>
<evidence type="ECO:0000256" key="3">
    <source>
        <dbReference type="ARBA" id="ARBA00011475"/>
    </source>
</evidence>
<dbReference type="FunFam" id="3.60.70.12:FF:000001">
    <property type="entry name" value="Arginine biosynthesis bifunctional protein ArgJ, chloroplastic"/>
    <property type="match status" value="1"/>
</dbReference>
<comment type="similarity">
    <text evidence="2 13">Belongs to the ArgJ family.</text>
</comment>
<evidence type="ECO:0000313" key="14">
    <source>
        <dbReference type="EMBL" id="KAK5583635.1"/>
    </source>
</evidence>
<dbReference type="Gene3D" id="3.30.2330.10">
    <property type="entry name" value="arginine biosynthesis bifunctional protein suprefamily"/>
    <property type="match status" value="1"/>
</dbReference>
<dbReference type="InterPro" id="IPR042195">
    <property type="entry name" value="ArgJ_beta_C"/>
</dbReference>
<evidence type="ECO:0000256" key="7">
    <source>
        <dbReference type="ARBA" id="ARBA00022813"/>
    </source>
</evidence>